<dbReference type="PANTHER" id="PTHR24559:SF444">
    <property type="entry name" value="REVERSE TRANSCRIPTASE DOMAIN-CONTAINING PROTEIN"/>
    <property type="match status" value="1"/>
</dbReference>
<dbReference type="Gene3D" id="3.10.10.10">
    <property type="entry name" value="HIV Type 1 Reverse Transcriptase, subunit A, domain 1"/>
    <property type="match status" value="2"/>
</dbReference>
<dbReference type="Proteomes" id="UP001165121">
    <property type="component" value="Unassembled WGS sequence"/>
</dbReference>
<dbReference type="Gene3D" id="2.40.70.10">
    <property type="entry name" value="Acid Proteases"/>
    <property type="match status" value="1"/>
</dbReference>
<dbReference type="AlphaFoldDB" id="A0A9W7CZD7"/>
<dbReference type="OrthoDB" id="123763at2759"/>
<dbReference type="CDD" id="cd00303">
    <property type="entry name" value="retropepsin_like"/>
    <property type="match status" value="1"/>
</dbReference>
<proteinExistence type="predicted"/>
<organism evidence="1 2">
    <name type="scientific">Phytophthora fragariaefolia</name>
    <dbReference type="NCBI Taxonomy" id="1490495"/>
    <lineage>
        <taxon>Eukaryota</taxon>
        <taxon>Sar</taxon>
        <taxon>Stramenopiles</taxon>
        <taxon>Oomycota</taxon>
        <taxon>Peronosporomycetes</taxon>
        <taxon>Peronosporales</taxon>
        <taxon>Peronosporaceae</taxon>
        <taxon>Phytophthora</taxon>
    </lineage>
</organism>
<dbReference type="Pfam" id="PF08284">
    <property type="entry name" value="RVP_2"/>
    <property type="match status" value="1"/>
</dbReference>
<dbReference type="InterPro" id="IPR021109">
    <property type="entry name" value="Peptidase_aspartic_dom_sf"/>
</dbReference>
<dbReference type="InterPro" id="IPR043128">
    <property type="entry name" value="Rev_trsase/Diguanyl_cyclase"/>
</dbReference>
<accession>A0A9W7CZD7</accession>
<evidence type="ECO:0000313" key="2">
    <source>
        <dbReference type="Proteomes" id="UP001165121"/>
    </source>
</evidence>
<dbReference type="Gene3D" id="3.30.70.270">
    <property type="match status" value="1"/>
</dbReference>
<dbReference type="EMBL" id="BSXT01002683">
    <property type="protein sequence ID" value="GMF50368.1"/>
    <property type="molecule type" value="Genomic_DNA"/>
</dbReference>
<name>A0A9W7CZD7_9STRA</name>
<reference evidence="1" key="1">
    <citation type="submission" date="2023-04" db="EMBL/GenBank/DDBJ databases">
        <title>Phytophthora fragariaefolia NBRC 109709.</title>
        <authorList>
            <person name="Ichikawa N."/>
            <person name="Sato H."/>
            <person name="Tonouchi N."/>
        </authorList>
    </citation>
    <scope>NUCLEOTIDE SEQUENCE</scope>
    <source>
        <strain evidence="1">NBRC 109709</strain>
    </source>
</reference>
<evidence type="ECO:0000313" key="1">
    <source>
        <dbReference type="EMBL" id="GMF50368.1"/>
    </source>
</evidence>
<dbReference type="SUPFAM" id="SSF56672">
    <property type="entry name" value="DNA/RNA polymerases"/>
    <property type="match status" value="1"/>
</dbReference>
<sequence length="333" mass="35967">MAVLINLGASFNFATKVSVVRDSALYASALEASHGNTNVSVRLTTGSIVSTRKVVLPLIVKFDDFDSVEQYIVLDMDDRYDLILGMPWLAKNEPWIDWRSRTIGASHKHLANRALVSHVPPLPETGLCMSTVCREANNILLLNQFTQMKAVVAGSPQAEGHAGVGARAVNNGRVRAPTTQVVTSGSARAEGRGEWGASAPKDETLRVLNVLTGVRHEIDLVPGTKYCTTRQCPLPKEHVDVIDASFAAKHAAGMVRGSKSSHSSPTLCVRKPKGPGCTVFSALGMVDSYYQLLMRESDIPLTAVSTPSGMLWEWQVMPQGLSSAPAMFNRLVT</sequence>
<dbReference type="InterPro" id="IPR043502">
    <property type="entry name" value="DNA/RNA_pol_sf"/>
</dbReference>
<comment type="caution">
    <text evidence="1">The sequence shown here is derived from an EMBL/GenBank/DDBJ whole genome shotgun (WGS) entry which is preliminary data.</text>
</comment>
<keyword evidence="2" id="KW-1185">Reference proteome</keyword>
<gene>
    <name evidence="1" type="ORF">Pfra01_002009200</name>
</gene>
<dbReference type="PANTHER" id="PTHR24559">
    <property type="entry name" value="TRANSPOSON TY3-I GAG-POL POLYPROTEIN"/>
    <property type="match status" value="1"/>
</dbReference>
<dbReference type="InterPro" id="IPR053134">
    <property type="entry name" value="RNA-dir_DNA_polymerase"/>
</dbReference>
<protein>
    <submittedName>
        <fullName evidence="1">Unnamed protein product</fullName>
    </submittedName>
</protein>